<dbReference type="RefSeq" id="WP_075752516.1">
    <property type="nucleotide sequence ID" value="NZ_LT608335.1"/>
</dbReference>
<feature type="domain" description="Ubiquitin-like" evidence="1">
    <location>
        <begin position="4"/>
        <end position="84"/>
    </location>
</feature>
<organism evidence="2">
    <name type="scientific">uncultured Sporomusa sp</name>
    <dbReference type="NCBI Taxonomy" id="307249"/>
    <lineage>
        <taxon>Bacteria</taxon>
        <taxon>Bacillati</taxon>
        <taxon>Bacillota</taxon>
        <taxon>Negativicutes</taxon>
        <taxon>Selenomonadales</taxon>
        <taxon>Sporomusaceae</taxon>
        <taxon>Sporomusa</taxon>
        <taxon>environmental samples</taxon>
    </lineage>
</organism>
<reference evidence="2" key="1">
    <citation type="submission" date="2016-08" db="EMBL/GenBank/DDBJ databases">
        <authorList>
            <person name="Seilhamer J.J."/>
        </authorList>
    </citation>
    <scope>NUCLEOTIDE SEQUENCE</scope>
    <source>
        <strain evidence="2">86</strain>
    </source>
</reference>
<accession>A0A212LWZ2</accession>
<dbReference type="SUPFAM" id="SSF54236">
    <property type="entry name" value="Ubiquitin-like"/>
    <property type="match status" value="1"/>
</dbReference>
<sequence>MSKIYLEVQVPGNAKTYEFTADNGMSVGKVKKQFIAQISAVENRDIFADAAEVLFCSSRLEGLLQDHEILSEVGVSSGDTVILL</sequence>
<dbReference type="EMBL" id="FMJE01000004">
    <property type="protein sequence ID" value="SCM81977.1"/>
    <property type="molecule type" value="Genomic_DNA"/>
</dbReference>
<dbReference type="InterPro" id="IPR029071">
    <property type="entry name" value="Ubiquitin-like_domsf"/>
</dbReference>
<gene>
    <name evidence="2" type="ORF">KL86SPO_40462</name>
</gene>
<evidence type="ECO:0000313" key="2">
    <source>
        <dbReference type="EMBL" id="SCM81977.1"/>
    </source>
</evidence>
<dbReference type="AlphaFoldDB" id="A0A212LWZ2"/>
<protein>
    <recommendedName>
        <fullName evidence="1">Ubiquitin-like domain-containing protein</fullName>
    </recommendedName>
</protein>
<evidence type="ECO:0000259" key="1">
    <source>
        <dbReference type="PROSITE" id="PS50053"/>
    </source>
</evidence>
<name>A0A212LWZ2_9FIRM</name>
<dbReference type="InterPro" id="IPR000626">
    <property type="entry name" value="Ubiquitin-like_dom"/>
</dbReference>
<dbReference type="PROSITE" id="PS50053">
    <property type="entry name" value="UBIQUITIN_2"/>
    <property type="match status" value="1"/>
</dbReference>
<proteinExistence type="predicted"/>